<dbReference type="PANTHER" id="PTHR46223:SF3">
    <property type="entry name" value="HISTONE-LYSINE N-METHYLTRANSFERASE SET-23"/>
    <property type="match status" value="1"/>
</dbReference>
<dbReference type="PANTHER" id="PTHR46223">
    <property type="entry name" value="HISTONE-LYSINE N-METHYLTRANSFERASE SUV39H"/>
    <property type="match status" value="1"/>
</dbReference>
<evidence type="ECO:0000256" key="1">
    <source>
        <dbReference type="ARBA" id="ARBA00004286"/>
    </source>
</evidence>
<evidence type="ECO:0000313" key="13">
    <source>
        <dbReference type="Proteomes" id="UP001215280"/>
    </source>
</evidence>
<gene>
    <name evidence="12" type="ORF">DFH07DRAFT_760927</name>
</gene>
<evidence type="ECO:0000256" key="3">
    <source>
        <dbReference type="ARBA" id="ARBA00022603"/>
    </source>
</evidence>
<dbReference type="SMART" id="SM00468">
    <property type="entry name" value="PreSET"/>
    <property type="match status" value="1"/>
</dbReference>
<evidence type="ECO:0000259" key="11">
    <source>
        <dbReference type="PROSITE" id="PS50868"/>
    </source>
</evidence>
<protein>
    <recommendedName>
        <fullName evidence="14">SET domain-containing protein</fullName>
    </recommendedName>
</protein>
<keyword evidence="2" id="KW-0158">Chromosome</keyword>
<dbReference type="Pfam" id="PF00856">
    <property type="entry name" value="SET"/>
    <property type="match status" value="1"/>
</dbReference>
<comment type="caution">
    <text evidence="12">The sequence shown here is derived from an EMBL/GenBank/DDBJ whole genome shotgun (WGS) entry which is preliminary data.</text>
</comment>
<reference evidence="12" key="1">
    <citation type="submission" date="2023-03" db="EMBL/GenBank/DDBJ databases">
        <title>Massive genome expansion in bonnet fungi (Mycena s.s.) driven by repeated elements and novel gene families across ecological guilds.</title>
        <authorList>
            <consortium name="Lawrence Berkeley National Laboratory"/>
            <person name="Harder C.B."/>
            <person name="Miyauchi S."/>
            <person name="Viragh M."/>
            <person name="Kuo A."/>
            <person name="Thoen E."/>
            <person name="Andreopoulos B."/>
            <person name="Lu D."/>
            <person name="Skrede I."/>
            <person name="Drula E."/>
            <person name="Henrissat B."/>
            <person name="Morin E."/>
            <person name="Kohler A."/>
            <person name="Barry K."/>
            <person name="LaButti K."/>
            <person name="Morin E."/>
            <person name="Salamov A."/>
            <person name="Lipzen A."/>
            <person name="Mereny Z."/>
            <person name="Hegedus B."/>
            <person name="Baldrian P."/>
            <person name="Stursova M."/>
            <person name="Weitz H."/>
            <person name="Taylor A."/>
            <person name="Grigoriev I.V."/>
            <person name="Nagy L.G."/>
            <person name="Martin F."/>
            <person name="Kauserud H."/>
        </authorList>
    </citation>
    <scope>NUCLEOTIDE SEQUENCE</scope>
    <source>
        <strain evidence="12">CBHHK188m</strain>
    </source>
</reference>
<dbReference type="GO" id="GO:0005694">
    <property type="term" value="C:chromosome"/>
    <property type="evidence" value="ECO:0007669"/>
    <property type="project" value="UniProtKB-SubCell"/>
</dbReference>
<dbReference type="InterPro" id="IPR007728">
    <property type="entry name" value="Pre-SET_dom"/>
</dbReference>
<dbReference type="EMBL" id="JARJLG010000281">
    <property type="protein sequence ID" value="KAJ7720302.1"/>
    <property type="molecule type" value="Genomic_DNA"/>
</dbReference>
<dbReference type="InterPro" id="IPR003616">
    <property type="entry name" value="Post-SET_dom"/>
</dbReference>
<evidence type="ECO:0000259" key="10">
    <source>
        <dbReference type="PROSITE" id="PS50867"/>
    </source>
</evidence>
<evidence type="ECO:0000256" key="2">
    <source>
        <dbReference type="ARBA" id="ARBA00022454"/>
    </source>
</evidence>
<dbReference type="InterPro" id="IPR001214">
    <property type="entry name" value="SET_dom"/>
</dbReference>
<feature type="non-terminal residue" evidence="12">
    <location>
        <position position="389"/>
    </location>
</feature>
<proteinExistence type="predicted"/>
<dbReference type="InterPro" id="IPR046341">
    <property type="entry name" value="SET_dom_sf"/>
</dbReference>
<dbReference type="GO" id="GO:0008270">
    <property type="term" value="F:zinc ion binding"/>
    <property type="evidence" value="ECO:0007669"/>
    <property type="project" value="InterPro"/>
</dbReference>
<keyword evidence="13" id="KW-1185">Reference proteome</keyword>
<keyword evidence="7" id="KW-0862">Zinc</keyword>
<evidence type="ECO:0000313" key="12">
    <source>
        <dbReference type="EMBL" id="KAJ7720302.1"/>
    </source>
</evidence>
<dbReference type="SUPFAM" id="SSF82199">
    <property type="entry name" value="SET domain"/>
    <property type="match status" value="1"/>
</dbReference>
<sequence>RSSRRSSRSSSADPLNFIGQEDEDNLDFNTPVSPIDETVYPVITWESYRQDLSNFQPRVYYARDLVSLLHDYINSYDEYFRSSPNMRLVFESAIRANTAEDEPDAPQIQVVNMVDHEPCPPWEFYYTNKIWLGEEIDPPDITQLVGCDCKGKCNPKSTTCSCVKRQSSFYKELHDPGFAYDNKGRLRVQTGIPIFECNALCSCDDDECKNRVVQHGRKCSVNIQKTPNKGWGVFAPKKIQGGTFIGVYSGEFLRDDVSESRGLVYDKSGRTYLLDIDFYHLKELGDCQYVVDAYHAGNFTRFLNNSCDPNCKVTPCYINEPDIQKPLLTLFATRDIAPGEELCFSYSGYDPNNPDEDEGKGANSIKNKCYCGAAKCTGAIFVFIPPSLV</sequence>
<organism evidence="12 13">
    <name type="scientific">Mycena maculata</name>
    <dbReference type="NCBI Taxonomy" id="230809"/>
    <lineage>
        <taxon>Eukaryota</taxon>
        <taxon>Fungi</taxon>
        <taxon>Dikarya</taxon>
        <taxon>Basidiomycota</taxon>
        <taxon>Agaricomycotina</taxon>
        <taxon>Agaricomycetes</taxon>
        <taxon>Agaricomycetidae</taxon>
        <taxon>Agaricales</taxon>
        <taxon>Marasmiineae</taxon>
        <taxon>Mycenaceae</taxon>
        <taxon>Mycena</taxon>
    </lineage>
</organism>
<dbReference type="SMART" id="SM00317">
    <property type="entry name" value="SET"/>
    <property type="match status" value="1"/>
</dbReference>
<feature type="domain" description="SET" evidence="9">
    <location>
        <begin position="219"/>
        <end position="347"/>
    </location>
</feature>
<comment type="subcellular location">
    <subcellularLocation>
        <location evidence="1">Chromosome</location>
    </subcellularLocation>
</comment>
<feature type="region of interest" description="Disordered" evidence="8">
    <location>
        <begin position="1"/>
        <end position="30"/>
    </location>
</feature>
<dbReference type="AlphaFoldDB" id="A0AAD7HGL6"/>
<evidence type="ECO:0000256" key="7">
    <source>
        <dbReference type="ARBA" id="ARBA00022833"/>
    </source>
</evidence>
<dbReference type="GO" id="GO:0032259">
    <property type="term" value="P:methylation"/>
    <property type="evidence" value="ECO:0007669"/>
    <property type="project" value="UniProtKB-KW"/>
</dbReference>
<evidence type="ECO:0000256" key="8">
    <source>
        <dbReference type="SAM" id="MobiDB-lite"/>
    </source>
</evidence>
<dbReference type="Pfam" id="PF05033">
    <property type="entry name" value="Pre-SET"/>
    <property type="match status" value="1"/>
</dbReference>
<evidence type="ECO:0000256" key="5">
    <source>
        <dbReference type="ARBA" id="ARBA00022691"/>
    </source>
</evidence>
<dbReference type="PROSITE" id="PS50868">
    <property type="entry name" value="POST_SET"/>
    <property type="match status" value="1"/>
</dbReference>
<feature type="domain" description="Post-SET" evidence="11">
    <location>
        <begin position="365"/>
        <end position="381"/>
    </location>
</feature>
<evidence type="ECO:0000259" key="9">
    <source>
        <dbReference type="PROSITE" id="PS50280"/>
    </source>
</evidence>
<evidence type="ECO:0000256" key="6">
    <source>
        <dbReference type="ARBA" id="ARBA00022723"/>
    </source>
</evidence>
<evidence type="ECO:0008006" key="14">
    <source>
        <dbReference type="Google" id="ProtNLM"/>
    </source>
</evidence>
<dbReference type="PROSITE" id="PS50280">
    <property type="entry name" value="SET"/>
    <property type="match status" value="1"/>
</dbReference>
<evidence type="ECO:0000256" key="4">
    <source>
        <dbReference type="ARBA" id="ARBA00022679"/>
    </source>
</evidence>
<dbReference type="Gene3D" id="2.170.270.10">
    <property type="entry name" value="SET domain"/>
    <property type="match status" value="1"/>
</dbReference>
<dbReference type="GO" id="GO:0005634">
    <property type="term" value="C:nucleus"/>
    <property type="evidence" value="ECO:0007669"/>
    <property type="project" value="InterPro"/>
</dbReference>
<dbReference type="GO" id="GO:0042054">
    <property type="term" value="F:histone methyltransferase activity"/>
    <property type="evidence" value="ECO:0007669"/>
    <property type="project" value="InterPro"/>
</dbReference>
<keyword evidence="5" id="KW-0949">S-adenosyl-L-methionine</keyword>
<dbReference type="PROSITE" id="PS50867">
    <property type="entry name" value="PRE_SET"/>
    <property type="match status" value="1"/>
</dbReference>
<dbReference type="Proteomes" id="UP001215280">
    <property type="component" value="Unassembled WGS sequence"/>
</dbReference>
<accession>A0AAD7HGL6</accession>
<keyword evidence="6" id="KW-0479">Metal-binding</keyword>
<keyword evidence="4" id="KW-0808">Transferase</keyword>
<keyword evidence="3" id="KW-0489">Methyltransferase</keyword>
<name>A0AAD7HGL6_9AGAR</name>
<dbReference type="InterPro" id="IPR050973">
    <property type="entry name" value="H3K9_Histone-Lys_N-MTase"/>
</dbReference>
<feature type="domain" description="Pre-SET" evidence="10">
    <location>
        <begin position="145"/>
        <end position="216"/>
    </location>
</feature>